<evidence type="ECO:0000313" key="2">
    <source>
        <dbReference type="EMBL" id="AIQ12230.1"/>
    </source>
</evidence>
<dbReference type="OrthoDB" id="9785372at2"/>
<dbReference type="InterPro" id="IPR036291">
    <property type="entry name" value="NAD(P)-bd_dom_sf"/>
</dbReference>
<dbReference type="CDD" id="cd05244">
    <property type="entry name" value="BVR-B_like_SDR_a"/>
    <property type="match status" value="1"/>
</dbReference>
<dbReference type="GO" id="GO:0016646">
    <property type="term" value="F:oxidoreductase activity, acting on the CH-NH group of donors, NAD or NADP as acceptor"/>
    <property type="evidence" value="ECO:0007669"/>
    <property type="project" value="TreeGrafter"/>
</dbReference>
<sequence>MKIGIIGASGKAGAAIAKEALSRQHEVTAIVRNASKVEGKEAAILEKDIFDLTSDDLQGFDAVVNAFGAAPGQEQLHVEAGRVLIEAIKGAPGTRLIVVGGAGSLFVDEAQTIRAMDTPQFPKEYFATAFNQGKNLEDLQNSDGIQWTFVSPAAFFNPEGKRTGAYQKGKDNFIVNAKGDSYVSYADYAVAIIDEIEQPQHINERFTLVSEAG</sequence>
<dbReference type="Proteomes" id="UP000029409">
    <property type="component" value="Chromosome"/>
</dbReference>
<dbReference type="Pfam" id="PF13460">
    <property type="entry name" value="NAD_binding_10"/>
    <property type="match status" value="1"/>
</dbReference>
<dbReference type="eggNOG" id="COG2910">
    <property type="taxonomic scope" value="Bacteria"/>
</dbReference>
<evidence type="ECO:0000259" key="1">
    <source>
        <dbReference type="Pfam" id="PF13460"/>
    </source>
</evidence>
<evidence type="ECO:0000313" key="3">
    <source>
        <dbReference type="Proteomes" id="UP000029409"/>
    </source>
</evidence>
<dbReference type="STRING" id="44251.PDUR_10070"/>
<dbReference type="AlphaFoldDB" id="A0A089HND3"/>
<dbReference type="EMBL" id="CP009288">
    <property type="protein sequence ID" value="AIQ12230.1"/>
    <property type="molecule type" value="Genomic_DNA"/>
</dbReference>
<dbReference type="PANTHER" id="PTHR43355">
    <property type="entry name" value="FLAVIN REDUCTASE (NADPH)"/>
    <property type="match status" value="1"/>
</dbReference>
<accession>A0A089HND3</accession>
<proteinExistence type="predicted"/>
<protein>
    <recommendedName>
        <fullName evidence="1">NAD(P)-binding domain-containing protein</fullName>
    </recommendedName>
</protein>
<organism evidence="2 3">
    <name type="scientific">Paenibacillus durus</name>
    <name type="common">Paenibacillus azotofixans</name>
    <dbReference type="NCBI Taxonomy" id="44251"/>
    <lineage>
        <taxon>Bacteria</taxon>
        <taxon>Bacillati</taxon>
        <taxon>Bacillota</taxon>
        <taxon>Bacilli</taxon>
        <taxon>Bacillales</taxon>
        <taxon>Paenibacillaceae</taxon>
        <taxon>Paenibacillus</taxon>
    </lineage>
</organism>
<dbReference type="Gene3D" id="3.40.50.720">
    <property type="entry name" value="NAD(P)-binding Rossmann-like Domain"/>
    <property type="match status" value="1"/>
</dbReference>
<dbReference type="RefSeq" id="WP_042206090.1">
    <property type="nucleotide sequence ID" value="NZ_CP009288.1"/>
</dbReference>
<dbReference type="InterPro" id="IPR016040">
    <property type="entry name" value="NAD(P)-bd_dom"/>
</dbReference>
<name>A0A089HND3_PAEDU</name>
<dbReference type="InterPro" id="IPR051606">
    <property type="entry name" value="Polyketide_Oxido-like"/>
</dbReference>
<dbReference type="KEGG" id="pdu:PDUR_10070"/>
<gene>
    <name evidence="2" type="ORF">PDUR_10070</name>
</gene>
<dbReference type="PANTHER" id="PTHR43355:SF2">
    <property type="entry name" value="FLAVIN REDUCTASE (NADPH)"/>
    <property type="match status" value="1"/>
</dbReference>
<dbReference type="SUPFAM" id="SSF51735">
    <property type="entry name" value="NAD(P)-binding Rossmann-fold domains"/>
    <property type="match status" value="1"/>
</dbReference>
<keyword evidence="3" id="KW-1185">Reference proteome</keyword>
<reference evidence="2 3" key="1">
    <citation type="submission" date="2014-08" db="EMBL/GenBank/DDBJ databases">
        <title>Comparative genomics of the Paenibacillus odorifer group.</title>
        <authorList>
            <person name="den Bakker H.C."/>
            <person name="Tsai Y.-C."/>
            <person name="Martin N."/>
            <person name="Korlach J."/>
            <person name="Wiedmann M."/>
        </authorList>
    </citation>
    <scope>NUCLEOTIDE SEQUENCE [LARGE SCALE GENOMIC DNA]</scope>
    <source>
        <strain evidence="2 3">DSM 1735</strain>
    </source>
</reference>
<feature type="domain" description="NAD(P)-binding" evidence="1">
    <location>
        <begin position="7"/>
        <end position="198"/>
    </location>
</feature>